<feature type="non-terminal residue" evidence="2">
    <location>
        <position position="1214"/>
    </location>
</feature>
<dbReference type="AlphaFoldDB" id="A0A0S4M849"/>
<keyword evidence="1" id="KW-1133">Transmembrane helix</keyword>
<keyword evidence="1" id="KW-0472">Membrane</keyword>
<feature type="transmembrane region" description="Helical" evidence="1">
    <location>
        <begin position="882"/>
        <end position="908"/>
    </location>
</feature>
<reference evidence="3" key="1">
    <citation type="submission" date="2015-11" db="EMBL/GenBank/DDBJ databases">
        <authorList>
            <person name="Seth-Smith H.M.B."/>
        </authorList>
    </citation>
    <scope>NUCLEOTIDE SEQUENCE [LARGE SCALE GENOMIC DNA]</scope>
    <source>
        <strain evidence="3">2013Ark11</strain>
    </source>
</reference>
<sequence length="1214" mass="134533">IRVKTTNWDQARKEVQRFVDWNNDLDKRLAQEGEKASSSALVVPLKPLASQNIEIVYRNELPEQKQQSRSSLFPSLLAEAMPIPRGDIRRTPEEKHIREEFDYWASNNHQQENPHHRVKRALDSPVASPSGSISDFVSFVQKNFGLLDQAAMDSYIANIQQSGFASDAAQEGFKKILSAMSTVDRVYSLKNNDMANRGYELKCRIVASTYFDSPGYTKSYETTEPTSFEEAIDILKNMGVNEDNLSLITNNKALTNAFLVLKISNDKIINALGERHAIANQRMIDGNILDVHVRSAQELLNSPKSQARFDKYFSSWLDGLTPEEQNIVMSRPEIKAPSKFNQDPLIEGALLNTIMASGVCHGLSLCFADAVHRQGTDNAVKFVSDVDSLVTESIMDGQLKEITQLKTSLHHLNNLAMTAGEMVPYQSPNFLAKADYKTQMSAEQIYRLVLHRKVKEGAAFFIGVPEHVIVLVKGFPDAPDLVGRTPLLTLFDSNLGTFPLLTRSQSITFLQRIIDDYHSMDLPSPVTPGNGRATIARYNPNFSNQVIPVLGTYPVRNILTDVNELIKASSIRRRSPLASLAAAVAGNVDPTSFHGRLLPSSPRISLPPSPHTQVRSSVDTSTHARDLLALRSSANAAYIHISNAIRRAGIPVEDALIDMDRLFKAVSDADPNNNNNNNINVRIWSARDATTTVTAKPGTQTYKAQLEAFFQKNSKKAVAMVRVNVGKLHKLYQIANIVYPATKFDAIATKFTGLVFDIVNIVNLYEMHKYLDQIQHLPEADKALFIINYAASMTDMVCASAQWSAILTEQLSTLTSSSLDVAARVSESTGNVIASSSVGASAGAIVTGIVNTGFSIKNMVEAKTAYQFNSAAMDLATSLSSIVLGTLGLIFPGFGAIIAGISLVIATLKQAISKYYQQSTVGLYKAMKGFCKTDMEFKSIIELLLANWLGVDSSVISFDPNIPIDTVNISGHTITATKTRNAFQLRPMYNKEYGVNSIFSMKEIAKIRFSFDKMMERKPLTIKSIYPHINLRQAVSHMNKKSLSIEKINPSLSKILLLPQGKPLTFISAYEEFIAGFGAPRREKILSLFKYISAVVTSSENPIDHKDLGESWIDPYHVPGKRRRIPKPRKYFPLVTYNFNSYGGTLAVSYDRGYYNHDSKHTTVVTVGQDSPILMIPPALDFPANQIGITGMMRNSWNRDALTREYTLDLKPNA</sequence>
<name>A0A0S4M849_9BURK</name>
<dbReference type="STRING" id="1561003.Ark11_1530"/>
<keyword evidence="1" id="KW-0812">Transmembrane</keyword>
<gene>
    <name evidence="2" type="ORF">Ark11_1530</name>
</gene>
<proteinExistence type="predicted"/>
<dbReference type="EMBL" id="LN906597">
    <property type="protein sequence ID" value="CUT18328.1"/>
    <property type="molecule type" value="Genomic_DNA"/>
</dbReference>
<evidence type="ECO:0000256" key="1">
    <source>
        <dbReference type="SAM" id="Phobius"/>
    </source>
</evidence>
<keyword evidence="3" id="KW-1185">Reference proteome</keyword>
<evidence type="ECO:0000313" key="2">
    <source>
        <dbReference type="EMBL" id="CUT18328.1"/>
    </source>
</evidence>
<evidence type="ECO:0000313" key="3">
    <source>
        <dbReference type="Proteomes" id="UP000198651"/>
    </source>
</evidence>
<protein>
    <submittedName>
        <fullName evidence="2">Putative membrane protein (Partial)</fullName>
    </submittedName>
</protein>
<accession>A0A0S4M849</accession>
<organism evidence="2 3">
    <name type="scientific">Candidatus Ichthyocystis hellenicum</name>
    <dbReference type="NCBI Taxonomy" id="1561003"/>
    <lineage>
        <taxon>Bacteria</taxon>
        <taxon>Pseudomonadati</taxon>
        <taxon>Pseudomonadota</taxon>
        <taxon>Betaproteobacteria</taxon>
        <taxon>Burkholderiales</taxon>
        <taxon>Candidatus Ichthyocystis</taxon>
    </lineage>
</organism>
<dbReference type="Proteomes" id="UP000198651">
    <property type="component" value="Chromosome I"/>
</dbReference>
<feature type="non-terminal residue" evidence="2">
    <location>
        <position position="1"/>
    </location>
</feature>